<dbReference type="Pfam" id="PF00005">
    <property type="entry name" value="ABC_tran"/>
    <property type="match status" value="1"/>
</dbReference>
<dbReference type="InterPro" id="IPR017871">
    <property type="entry name" value="ABC_transporter-like_CS"/>
</dbReference>
<keyword evidence="7 8" id="KW-0472">Membrane</keyword>
<feature type="domain" description="ABC transporter" evidence="9">
    <location>
        <begin position="333"/>
        <end position="569"/>
    </location>
</feature>
<name>A0ABV7DGW6_9HYPH</name>
<comment type="similarity">
    <text evidence="2">Belongs to the ABC transporter superfamily.</text>
</comment>
<evidence type="ECO:0000256" key="3">
    <source>
        <dbReference type="ARBA" id="ARBA00022692"/>
    </source>
</evidence>
<keyword evidence="3 8" id="KW-0812">Transmembrane</keyword>
<evidence type="ECO:0000256" key="8">
    <source>
        <dbReference type="SAM" id="Phobius"/>
    </source>
</evidence>
<dbReference type="InterPro" id="IPR003593">
    <property type="entry name" value="AAA+_ATPase"/>
</dbReference>
<keyword evidence="12" id="KW-1185">Reference proteome</keyword>
<dbReference type="Proteomes" id="UP001595377">
    <property type="component" value="Unassembled WGS sequence"/>
</dbReference>
<dbReference type="PROSITE" id="PS50893">
    <property type="entry name" value="ABC_TRANSPORTER_2"/>
    <property type="match status" value="1"/>
</dbReference>
<feature type="transmembrane region" description="Helical" evidence="8">
    <location>
        <begin position="60"/>
        <end position="77"/>
    </location>
</feature>
<keyword evidence="4" id="KW-0547">Nucleotide-binding</keyword>
<evidence type="ECO:0000256" key="4">
    <source>
        <dbReference type="ARBA" id="ARBA00022741"/>
    </source>
</evidence>
<evidence type="ECO:0000256" key="2">
    <source>
        <dbReference type="ARBA" id="ARBA00005417"/>
    </source>
</evidence>
<proteinExistence type="inferred from homology"/>
<feature type="transmembrane region" description="Helical" evidence="8">
    <location>
        <begin position="130"/>
        <end position="152"/>
    </location>
</feature>
<feature type="transmembrane region" description="Helical" evidence="8">
    <location>
        <begin position="21"/>
        <end position="48"/>
    </location>
</feature>
<dbReference type="PROSITE" id="PS00211">
    <property type="entry name" value="ABC_TRANSPORTER_1"/>
    <property type="match status" value="1"/>
</dbReference>
<evidence type="ECO:0000256" key="7">
    <source>
        <dbReference type="ARBA" id="ARBA00023136"/>
    </source>
</evidence>
<sequence length="575" mass="62080">MNSSVRAGVDELRTALRSSAGGFLAIGLFSFFVNLLVLTGPLFMLQIYDRVLSSRSEATLVALTGLITGLFLIMGVLDHVRSRISARIGARFQARFDKRVFNAVLDRVTLNAQGISTTTGMRDLDSIQKVLASPAVFTVFDIPWTPFFLFVIYSFHPLLGILGIVGGIILVALTWLNQNGTKEDQERAMIAGRHSDEMTQTLQKESDTVRALGMRRAVAGRWQRLRDKALEANVHYSDSNGFYAISSKTFRVFLQSAILALGAWLVLQNEITAGAMIAASIILGRALAPIEGAIGQWGLIQRAMQGWRQLAELLARVPEDEARTALPKPRAILEVEQVTVVPPGEKVATLRMLSFELGPGQALGVIGQSASGKSTLARVLTGIWPPAGGKVRLDGASLEQYGTDGLADHIGYLPQDVVLFEGTIAENIARMALDPDPVKVVEAARKAGAHDMILRLPDGYDTKLPAMGGRLSGGQKQRVGLARALYGDPVVLVLDEPNSNLDAEGSLALNLAIRNLKAESKSVVIMAHRPAAIEECELILILENGQRLAFGPRDDVLRAHLRNHAQVVPASGGKG</sequence>
<gene>
    <name evidence="11" type="ORF">ACFOHH_13535</name>
</gene>
<dbReference type="Gene3D" id="3.40.50.300">
    <property type="entry name" value="P-loop containing nucleotide triphosphate hydrolases"/>
    <property type="match status" value="1"/>
</dbReference>
<dbReference type="PANTHER" id="PTHR24221:SF248">
    <property type="entry name" value="ABC TRANSPORTER TRANSMEMBRANE REGION"/>
    <property type="match status" value="1"/>
</dbReference>
<feature type="domain" description="ABC transmembrane type-1" evidence="10">
    <location>
        <begin position="24"/>
        <end position="302"/>
    </location>
</feature>
<keyword evidence="6 8" id="KW-1133">Transmembrane helix</keyword>
<protein>
    <submittedName>
        <fullName evidence="11">Type I secretion system permease/ATPase</fullName>
    </submittedName>
</protein>
<dbReference type="PANTHER" id="PTHR24221">
    <property type="entry name" value="ATP-BINDING CASSETTE SUB-FAMILY B"/>
    <property type="match status" value="1"/>
</dbReference>
<evidence type="ECO:0000313" key="12">
    <source>
        <dbReference type="Proteomes" id="UP001595377"/>
    </source>
</evidence>
<feature type="transmembrane region" description="Helical" evidence="8">
    <location>
        <begin position="158"/>
        <end position="177"/>
    </location>
</feature>
<dbReference type="PROSITE" id="PS50929">
    <property type="entry name" value="ABC_TM1F"/>
    <property type="match status" value="1"/>
</dbReference>
<dbReference type="SUPFAM" id="SSF52540">
    <property type="entry name" value="P-loop containing nucleoside triphosphate hydrolases"/>
    <property type="match status" value="1"/>
</dbReference>
<dbReference type="InterPro" id="IPR010128">
    <property type="entry name" value="ATPase_T1SS_PrtD-like"/>
</dbReference>
<evidence type="ECO:0000259" key="9">
    <source>
        <dbReference type="PROSITE" id="PS50893"/>
    </source>
</evidence>
<dbReference type="EMBL" id="JBHRSP010000021">
    <property type="protein sequence ID" value="MFC3074130.1"/>
    <property type="molecule type" value="Genomic_DNA"/>
</dbReference>
<dbReference type="SUPFAM" id="SSF90123">
    <property type="entry name" value="ABC transporter transmembrane region"/>
    <property type="match status" value="1"/>
</dbReference>
<dbReference type="RefSeq" id="WP_257318404.1">
    <property type="nucleotide sequence ID" value="NZ_JANFDG010000054.1"/>
</dbReference>
<comment type="caution">
    <text evidence="11">The sequence shown here is derived from an EMBL/GenBank/DDBJ whole genome shotgun (WGS) entry which is preliminary data.</text>
</comment>
<dbReference type="InterPro" id="IPR011527">
    <property type="entry name" value="ABC1_TM_dom"/>
</dbReference>
<comment type="subcellular location">
    <subcellularLocation>
        <location evidence="1">Cell membrane</location>
        <topology evidence="1">Multi-pass membrane protein</topology>
    </subcellularLocation>
</comment>
<reference evidence="12" key="1">
    <citation type="journal article" date="2019" name="Int. J. Syst. Evol. Microbiol.">
        <title>The Global Catalogue of Microorganisms (GCM) 10K type strain sequencing project: providing services to taxonomists for standard genome sequencing and annotation.</title>
        <authorList>
            <consortium name="The Broad Institute Genomics Platform"/>
            <consortium name="The Broad Institute Genome Sequencing Center for Infectious Disease"/>
            <person name="Wu L."/>
            <person name="Ma J."/>
        </authorList>
    </citation>
    <scope>NUCLEOTIDE SEQUENCE [LARGE SCALE GENOMIC DNA]</scope>
    <source>
        <strain evidence="12">KCTC 52677</strain>
    </source>
</reference>
<organism evidence="11 12">
    <name type="scientific">Shinella pollutisoli</name>
    <dbReference type="NCBI Taxonomy" id="2250594"/>
    <lineage>
        <taxon>Bacteria</taxon>
        <taxon>Pseudomonadati</taxon>
        <taxon>Pseudomonadota</taxon>
        <taxon>Alphaproteobacteria</taxon>
        <taxon>Hyphomicrobiales</taxon>
        <taxon>Rhizobiaceae</taxon>
        <taxon>Shinella</taxon>
    </lineage>
</organism>
<accession>A0ABV7DGW6</accession>
<dbReference type="Gene3D" id="1.20.1560.10">
    <property type="entry name" value="ABC transporter type 1, transmembrane domain"/>
    <property type="match status" value="1"/>
</dbReference>
<evidence type="ECO:0000259" key="10">
    <source>
        <dbReference type="PROSITE" id="PS50929"/>
    </source>
</evidence>
<dbReference type="SMART" id="SM00382">
    <property type="entry name" value="AAA"/>
    <property type="match status" value="1"/>
</dbReference>
<evidence type="ECO:0000256" key="6">
    <source>
        <dbReference type="ARBA" id="ARBA00022989"/>
    </source>
</evidence>
<dbReference type="InterPro" id="IPR039421">
    <property type="entry name" value="Type_1_exporter"/>
</dbReference>
<dbReference type="NCBIfam" id="TIGR01842">
    <property type="entry name" value="type_I_sec_PrtD"/>
    <property type="match status" value="1"/>
</dbReference>
<evidence type="ECO:0000256" key="1">
    <source>
        <dbReference type="ARBA" id="ARBA00004651"/>
    </source>
</evidence>
<dbReference type="InterPro" id="IPR003439">
    <property type="entry name" value="ABC_transporter-like_ATP-bd"/>
</dbReference>
<dbReference type="InterPro" id="IPR027417">
    <property type="entry name" value="P-loop_NTPase"/>
</dbReference>
<evidence type="ECO:0000313" key="11">
    <source>
        <dbReference type="EMBL" id="MFC3074130.1"/>
    </source>
</evidence>
<dbReference type="InterPro" id="IPR036640">
    <property type="entry name" value="ABC1_TM_sf"/>
</dbReference>
<keyword evidence="5" id="KW-0067">ATP-binding</keyword>
<evidence type="ECO:0000256" key="5">
    <source>
        <dbReference type="ARBA" id="ARBA00022840"/>
    </source>
</evidence>
<dbReference type="Pfam" id="PF00664">
    <property type="entry name" value="ABC_membrane"/>
    <property type="match status" value="1"/>
</dbReference>